<dbReference type="SMART" id="SM00195">
    <property type="entry name" value="DSPc"/>
    <property type="match status" value="1"/>
</dbReference>
<dbReference type="Pfam" id="PF00782">
    <property type="entry name" value="DSPc"/>
    <property type="match status" value="1"/>
</dbReference>
<dbReference type="AlphaFoldDB" id="A0A9P5XD92"/>
<name>A0A9P5XD92_9AGAR</name>
<dbReference type="SMART" id="SM00404">
    <property type="entry name" value="PTPc_motif"/>
    <property type="match status" value="1"/>
</dbReference>
<dbReference type="GO" id="GO:0004725">
    <property type="term" value="F:protein tyrosine phosphatase activity"/>
    <property type="evidence" value="ECO:0007669"/>
    <property type="project" value="UniProtKB-EC"/>
</dbReference>
<evidence type="ECO:0000259" key="7">
    <source>
        <dbReference type="PROSITE" id="PS50056"/>
    </source>
</evidence>
<feature type="region of interest" description="Disordered" evidence="5">
    <location>
        <begin position="345"/>
        <end position="388"/>
    </location>
</feature>
<evidence type="ECO:0000259" key="6">
    <source>
        <dbReference type="PROSITE" id="PS50054"/>
    </source>
</evidence>
<dbReference type="PROSITE" id="PS00383">
    <property type="entry name" value="TYR_PHOSPHATASE_1"/>
    <property type="match status" value="1"/>
</dbReference>
<dbReference type="InterPro" id="IPR003595">
    <property type="entry name" value="Tyr_Pase_cat"/>
</dbReference>
<dbReference type="SUPFAM" id="SSF52799">
    <property type="entry name" value="(Phosphotyrosine protein) phosphatases II"/>
    <property type="match status" value="1"/>
</dbReference>
<organism evidence="8 9">
    <name type="scientific">Macrolepiota fuliginosa MF-IS2</name>
    <dbReference type="NCBI Taxonomy" id="1400762"/>
    <lineage>
        <taxon>Eukaryota</taxon>
        <taxon>Fungi</taxon>
        <taxon>Dikarya</taxon>
        <taxon>Basidiomycota</taxon>
        <taxon>Agaricomycotina</taxon>
        <taxon>Agaricomycetes</taxon>
        <taxon>Agaricomycetidae</taxon>
        <taxon>Agaricales</taxon>
        <taxon>Agaricineae</taxon>
        <taxon>Agaricaceae</taxon>
        <taxon>Macrolepiota</taxon>
    </lineage>
</organism>
<dbReference type="InterPro" id="IPR029021">
    <property type="entry name" value="Prot-tyrosine_phosphatase-like"/>
</dbReference>
<evidence type="ECO:0000256" key="2">
    <source>
        <dbReference type="ARBA" id="ARBA00013064"/>
    </source>
</evidence>
<evidence type="ECO:0000256" key="3">
    <source>
        <dbReference type="ARBA" id="ARBA00022801"/>
    </source>
</evidence>
<protein>
    <recommendedName>
        <fullName evidence="2">protein-tyrosine-phosphatase</fullName>
        <ecNumber evidence="2">3.1.3.48</ecNumber>
    </recommendedName>
</protein>
<evidence type="ECO:0000256" key="4">
    <source>
        <dbReference type="ARBA" id="ARBA00022912"/>
    </source>
</evidence>
<keyword evidence="9" id="KW-1185">Reference proteome</keyword>
<dbReference type="CDD" id="cd14498">
    <property type="entry name" value="DSP"/>
    <property type="match status" value="1"/>
</dbReference>
<dbReference type="OrthoDB" id="2017893at2759"/>
<dbReference type="GO" id="GO:0008138">
    <property type="term" value="F:protein tyrosine/serine/threonine phosphatase activity"/>
    <property type="evidence" value="ECO:0007669"/>
    <property type="project" value="TreeGrafter"/>
</dbReference>
<dbReference type="InterPro" id="IPR000387">
    <property type="entry name" value="Tyr_Pase_dom"/>
</dbReference>
<comment type="similarity">
    <text evidence="1">Belongs to the protein-tyrosine phosphatase family. Non-receptor class dual specificity subfamily.</text>
</comment>
<feature type="compositionally biased region" description="Low complexity" evidence="5">
    <location>
        <begin position="220"/>
        <end position="231"/>
    </location>
</feature>
<dbReference type="GO" id="GO:0005634">
    <property type="term" value="C:nucleus"/>
    <property type="evidence" value="ECO:0007669"/>
    <property type="project" value="TreeGrafter"/>
</dbReference>
<sequence>MNEVIPGLWIGDLPSAMNVEKLKSNNIFSILSAMRGRITVHETFIRHQILIDDTEDADILSHLLPSIHFIQAELDKGRGVLVHCQAGVSRSATIVAAYLMHNKNLDPEGALELIRKARPYIDPNPNFLQQLEVFHKAHFKISKKEKDIRRYYLGRTVDEVMNGDGTISQFDMLANYPLTPASESNPSTPSPVPRRRIRCKMCRQELATREHMLDHGQLGPATPASMTPAASRRPSEVQRSSFGQIGQRRPSKSRLSFGNSGLSDILTMSTIDSAGATKASIAEEPGAERLSNFRSVSRGLMDSSLAMTSAVEDDDDEIEVEEGLPPHIHAQAAQLLGRRLSAAVMTPASESNKEAAPTSAPDTEGVGGTGGGTVPPPPTTQATASQEPMTTHLISPANLAAQLYANPKLAALRSPSFGSASVPSSAVASPTGAQPKPSIVSPPIIVNPKCSGYFVEPMKWMEPFLEDGNLSGKITCPNKKCGAKLGNYDWAGVCCGCKEWVVPGFCINRSKVDEVVV</sequence>
<dbReference type="InterPro" id="IPR000340">
    <property type="entry name" value="Dual-sp_phosphatase_cat-dom"/>
</dbReference>
<feature type="region of interest" description="Disordered" evidence="5">
    <location>
        <begin position="211"/>
        <end position="260"/>
    </location>
</feature>
<feature type="domain" description="Tyrosine specific protein phosphatases" evidence="7">
    <location>
        <begin position="61"/>
        <end position="119"/>
    </location>
</feature>
<gene>
    <name evidence="8" type="ORF">P691DRAFT_799489</name>
</gene>
<dbReference type="EC" id="3.1.3.48" evidence="2"/>
<dbReference type="InterPro" id="IPR020422">
    <property type="entry name" value="TYR_PHOSPHATASE_DUAL_dom"/>
</dbReference>
<feature type="domain" description="Tyrosine-protein phosphatase" evidence="6">
    <location>
        <begin position="1"/>
        <end position="140"/>
    </location>
</feature>
<dbReference type="Proteomes" id="UP000807342">
    <property type="component" value="Unassembled WGS sequence"/>
</dbReference>
<dbReference type="InterPro" id="IPR016130">
    <property type="entry name" value="Tyr_Pase_AS"/>
</dbReference>
<dbReference type="Gene3D" id="3.90.190.10">
    <property type="entry name" value="Protein tyrosine phosphatase superfamily"/>
    <property type="match status" value="1"/>
</dbReference>
<accession>A0A9P5XD92</accession>
<evidence type="ECO:0000256" key="5">
    <source>
        <dbReference type="SAM" id="MobiDB-lite"/>
    </source>
</evidence>
<dbReference type="PANTHER" id="PTHR45848:SF4">
    <property type="entry name" value="DUAL SPECIFICITY PROTEIN PHOSPHATASE 12"/>
    <property type="match status" value="1"/>
</dbReference>
<keyword evidence="3" id="KW-0378">Hydrolase</keyword>
<evidence type="ECO:0000256" key="1">
    <source>
        <dbReference type="ARBA" id="ARBA00008601"/>
    </source>
</evidence>
<evidence type="ECO:0000313" key="9">
    <source>
        <dbReference type="Proteomes" id="UP000807342"/>
    </source>
</evidence>
<keyword evidence="4" id="KW-0904">Protein phosphatase</keyword>
<evidence type="ECO:0000313" key="8">
    <source>
        <dbReference type="EMBL" id="KAF9449282.1"/>
    </source>
</evidence>
<dbReference type="PROSITE" id="PS50056">
    <property type="entry name" value="TYR_PHOSPHATASE_2"/>
    <property type="match status" value="1"/>
</dbReference>
<proteinExistence type="inferred from homology"/>
<dbReference type="PROSITE" id="PS50054">
    <property type="entry name" value="TYR_PHOSPHATASE_DUAL"/>
    <property type="match status" value="1"/>
</dbReference>
<reference evidence="8" key="1">
    <citation type="submission" date="2020-11" db="EMBL/GenBank/DDBJ databases">
        <authorList>
            <consortium name="DOE Joint Genome Institute"/>
            <person name="Ahrendt S."/>
            <person name="Riley R."/>
            <person name="Andreopoulos W."/>
            <person name="Labutti K."/>
            <person name="Pangilinan J."/>
            <person name="Ruiz-Duenas F.J."/>
            <person name="Barrasa J.M."/>
            <person name="Sanchez-Garcia M."/>
            <person name="Camarero S."/>
            <person name="Miyauchi S."/>
            <person name="Serrano A."/>
            <person name="Linde D."/>
            <person name="Babiker R."/>
            <person name="Drula E."/>
            <person name="Ayuso-Fernandez I."/>
            <person name="Pacheco R."/>
            <person name="Padilla G."/>
            <person name="Ferreira P."/>
            <person name="Barriuso J."/>
            <person name="Kellner H."/>
            <person name="Castanera R."/>
            <person name="Alfaro M."/>
            <person name="Ramirez L."/>
            <person name="Pisabarro A.G."/>
            <person name="Kuo A."/>
            <person name="Tritt A."/>
            <person name="Lipzen A."/>
            <person name="He G."/>
            <person name="Yan M."/>
            <person name="Ng V."/>
            <person name="Cullen D."/>
            <person name="Martin F."/>
            <person name="Rosso M.-N."/>
            <person name="Henrissat B."/>
            <person name="Hibbett D."/>
            <person name="Martinez A.T."/>
            <person name="Grigoriev I.V."/>
        </authorList>
    </citation>
    <scope>NUCLEOTIDE SEQUENCE</scope>
    <source>
        <strain evidence="8">MF-IS2</strain>
    </source>
</reference>
<comment type="caution">
    <text evidence="8">The sequence shown here is derived from an EMBL/GenBank/DDBJ whole genome shotgun (WGS) entry which is preliminary data.</text>
</comment>
<dbReference type="EMBL" id="MU151135">
    <property type="protein sequence ID" value="KAF9449282.1"/>
    <property type="molecule type" value="Genomic_DNA"/>
</dbReference>
<dbReference type="PANTHER" id="PTHR45848">
    <property type="entry name" value="DUAL SPECIFICITY PROTEIN PHOSPHATASE 12 FAMILY MEMBER"/>
    <property type="match status" value="1"/>
</dbReference>